<dbReference type="Pfam" id="PF01220">
    <property type="entry name" value="DHquinase_II"/>
    <property type="match status" value="1"/>
</dbReference>
<dbReference type="RefSeq" id="WP_091064603.1">
    <property type="nucleotide sequence ID" value="NZ_FNCF01000004.1"/>
</dbReference>
<dbReference type="NCBIfam" id="NF003807">
    <property type="entry name" value="PRK05395.1-4"/>
    <property type="match status" value="1"/>
</dbReference>
<name>A0A1G7VLF9_9ACTN</name>
<evidence type="ECO:0000256" key="2">
    <source>
        <dbReference type="ARBA" id="ARBA00004902"/>
    </source>
</evidence>
<comment type="similarity">
    <text evidence="3 7">Belongs to the type-II 3-dehydroquinase family.</text>
</comment>
<reference evidence="12" key="1">
    <citation type="submission" date="2016-10" db="EMBL/GenBank/DDBJ databases">
        <authorList>
            <person name="Varghese N."/>
            <person name="Submissions S."/>
        </authorList>
    </citation>
    <scope>NUCLEOTIDE SEQUENCE [LARGE SCALE GENOMIC DNA]</scope>
    <source>
        <strain evidence="12">DSM 44526</strain>
    </source>
</reference>
<feature type="binding site" evidence="7 9">
    <location>
        <position position="79"/>
    </location>
    <ligand>
        <name>substrate</name>
    </ligand>
</feature>
<dbReference type="Gene3D" id="3.40.50.9100">
    <property type="entry name" value="Dehydroquinase, class II"/>
    <property type="match status" value="1"/>
</dbReference>
<evidence type="ECO:0000256" key="7">
    <source>
        <dbReference type="HAMAP-Rule" id="MF_00169"/>
    </source>
</evidence>
<dbReference type="PIRSF" id="PIRSF001399">
    <property type="entry name" value="DHquinase_II"/>
    <property type="match status" value="1"/>
</dbReference>
<feature type="active site" description="Proton acceptor" evidence="7 8">
    <location>
        <position position="22"/>
    </location>
</feature>
<evidence type="ECO:0000256" key="8">
    <source>
        <dbReference type="PIRSR" id="PIRSR001399-1"/>
    </source>
</evidence>
<evidence type="ECO:0000256" key="4">
    <source>
        <dbReference type="ARBA" id="ARBA00011193"/>
    </source>
</evidence>
<feature type="site" description="Transition state stabilizer" evidence="7 10">
    <location>
        <position position="17"/>
    </location>
</feature>
<dbReference type="PANTHER" id="PTHR21272:SF3">
    <property type="entry name" value="CATABOLIC 3-DEHYDROQUINASE"/>
    <property type="match status" value="1"/>
</dbReference>
<evidence type="ECO:0000256" key="1">
    <source>
        <dbReference type="ARBA" id="ARBA00001864"/>
    </source>
</evidence>
<dbReference type="NCBIfam" id="TIGR01088">
    <property type="entry name" value="aroQ"/>
    <property type="match status" value="1"/>
</dbReference>
<dbReference type="NCBIfam" id="NF003805">
    <property type="entry name" value="PRK05395.1-2"/>
    <property type="match status" value="1"/>
</dbReference>
<dbReference type="GO" id="GO:0019631">
    <property type="term" value="P:quinate catabolic process"/>
    <property type="evidence" value="ECO:0007669"/>
    <property type="project" value="TreeGrafter"/>
</dbReference>
<sequence>MSIVVLNGANLGRLGTREPEKYGTTTYADLVARIEAVAAELGQDVTVRQTDSEAELLGWVHQAADDGSAVVINPAGWTHTSVVLRDALAQVPAPVVEVHITNVHAREDFRHHSYVSPVATGVVAGLGTFGYEAALRFLASLDADRGAR</sequence>
<dbReference type="GO" id="GO:0009423">
    <property type="term" value="P:chorismate biosynthetic process"/>
    <property type="evidence" value="ECO:0007669"/>
    <property type="project" value="UniProtKB-UniRule"/>
</dbReference>
<keyword evidence="6 7" id="KW-0456">Lyase</keyword>
<proteinExistence type="inferred from homology"/>
<feature type="active site" description="Proton donor" evidence="7 8">
    <location>
        <position position="99"/>
    </location>
</feature>
<comment type="subunit">
    <text evidence="4 7">Homododecamer.</text>
</comment>
<evidence type="ECO:0000313" key="12">
    <source>
        <dbReference type="Proteomes" id="UP000198863"/>
    </source>
</evidence>
<dbReference type="Proteomes" id="UP000198863">
    <property type="component" value="Unassembled WGS sequence"/>
</dbReference>
<evidence type="ECO:0000256" key="10">
    <source>
        <dbReference type="PIRSR" id="PIRSR001399-3"/>
    </source>
</evidence>
<evidence type="ECO:0000256" key="5">
    <source>
        <dbReference type="ARBA" id="ARBA00012060"/>
    </source>
</evidence>
<dbReference type="EC" id="4.2.1.10" evidence="5 7"/>
<feature type="binding site" evidence="7 9">
    <location>
        <position position="110"/>
    </location>
    <ligand>
        <name>substrate</name>
    </ligand>
</feature>
<organism evidence="11 12">
    <name type="scientific">Klenkia brasiliensis</name>
    <dbReference type="NCBI Taxonomy" id="333142"/>
    <lineage>
        <taxon>Bacteria</taxon>
        <taxon>Bacillati</taxon>
        <taxon>Actinomycetota</taxon>
        <taxon>Actinomycetes</taxon>
        <taxon>Geodermatophilales</taxon>
        <taxon>Geodermatophilaceae</taxon>
        <taxon>Klenkia</taxon>
    </lineage>
</organism>
<comment type="catalytic activity">
    <reaction evidence="1 7">
        <text>3-dehydroquinate = 3-dehydroshikimate + H2O</text>
        <dbReference type="Rhea" id="RHEA:21096"/>
        <dbReference type="ChEBI" id="CHEBI:15377"/>
        <dbReference type="ChEBI" id="CHEBI:16630"/>
        <dbReference type="ChEBI" id="CHEBI:32364"/>
        <dbReference type="EC" id="4.2.1.10"/>
    </reaction>
</comment>
<feature type="binding site" evidence="7 9">
    <location>
        <position position="73"/>
    </location>
    <ligand>
        <name>substrate</name>
    </ligand>
</feature>
<dbReference type="OrthoDB" id="9790793at2"/>
<evidence type="ECO:0000313" key="11">
    <source>
        <dbReference type="EMBL" id="SDG60431.1"/>
    </source>
</evidence>
<dbReference type="InterPro" id="IPR036441">
    <property type="entry name" value="DHquinase_II_sf"/>
</dbReference>
<gene>
    <name evidence="7" type="primary">aroQ</name>
    <name evidence="11" type="ORF">SAMN05660324_3112</name>
</gene>
<protein>
    <recommendedName>
        <fullName evidence="5 7">3-dehydroquinate dehydratase</fullName>
        <shortName evidence="7">3-dehydroquinase</shortName>
        <ecNumber evidence="5 7">4.2.1.10</ecNumber>
    </recommendedName>
    <alternativeName>
        <fullName evidence="7">Type II DHQase</fullName>
    </alternativeName>
</protein>
<dbReference type="GO" id="GO:0008652">
    <property type="term" value="P:amino acid biosynthetic process"/>
    <property type="evidence" value="ECO:0007669"/>
    <property type="project" value="UniProtKB-KW"/>
</dbReference>
<evidence type="ECO:0000256" key="6">
    <source>
        <dbReference type="ARBA" id="ARBA00023239"/>
    </source>
</evidence>
<keyword evidence="12" id="KW-1185">Reference proteome</keyword>
<dbReference type="SUPFAM" id="SSF52304">
    <property type="entry name" value="Type II 3-dehydroquinate dehydratase"/>
    <property type="match status" value="1"/>
</dbReference>
<evidence type="ECO:0000256" key="3">
    <source>
        <dbReference type="ARBA" id="ARBA00011037"/>
    </source>
</evidence>
<evidence type="ECO:0000256" key="9">
    <source>
        <dbReference type="PIRSR" id="PIRSR001399-2"/>
    </source>
</evidence>
<dbReference type="HAMAP" id="MF_00169">
    <property type="entry name" value="AroQ"/>
    <property type="match status" value="1"/>
</dbReference>
<dbReference type="EMBL" id="FNCF01000004">
    <property type="protein sequence ID" value="SDG60431.1"/>
    <property type="molecule type" value="Genomic_DNA"/>
</dbReference>
<dbReference type="InterPro" id="IPR001874">
    <property type="entry name" value="DHquinase_II"/>
</dbReference>
<keyword evidence="7" id="KW-0028">Amino-acid biosynthesis</keyword>
<feature type="binding site" evidence="7 9">
    <location>
        <begin position="100"/>
        <end position="101"/>
    </location>
    <ligand>
        <name>substrate</name>
    </ligand>
</feature>
<dbReference type="PANTHER" id="PTHR21272">
    <property type="entry name" value="CATABOLIC 3-DEHYDROQUINASE"/>
    <property type="match status" value="1"/>
</dbReference>
<dbReference type="NCBIfam" id="NF003806">
    <property type="entry name" value="PRK05395.1-3"/>
    <property type="match status" value="1"/>
</dbReference>
<dbReference type="CDD" id="cd00466">
    <property type="entry name" value="DHQase_II"/>
    <property type="match status" value="1"/>
</dbReference>
<dbReference type="GO" id="GO:0009073">
    <property type="term" value="P:aromatic amino acid family biosynthetic process"/>
    <property type="evidence" value="ECO:0007669"/>
    <property type="project" value="UniProtKB-KW"/>
</dbReference>
<comment type="pathway">
    <text evidence="2 7">Metabolic intermediate biosynthesis; chorismate biosynthesis; chorismate from D-erythrose 4-phosphate and phosphoenolpyruvate: step 3/7.</text>
</comment>
<comment type="function">
    <text evidence="7">Catalyzes a trans-dehydration via an enolate intermediate.</text>
</comment>
<accession>A0A1G7VLF9</accession>
<dbReference type="AlphaFoldDB" id="A0A1G7VLF9"/>
<feature type="binding site" evidence="7 9">
    <location>
        <position position="86"/>
    </location>
    <ligand>
        <name>substrate</name>
    </ligand>
</feature>
<keyword evidence="7" id="KW-0057">Aromatic amino acid biosynthesis</keyword>
<dbReference type="UniPathway" id="UPA00053">
    <property type="reaction ID" value="UER00086"/>
</dbReference>
<dbReference type="GO" id="GO:0003855">
    <property type="term" value="F:3-dehydroquinate dehydratase activity"/>
    <property type="evidence" value="ECO:0007669"/>
    <property type="project" value="UniProtKB-UniRule"/>
</dbReference>